<feature type="region of interest" description="Disordered" evidence="8">
    <location>
        <begin position="1"/>
        <end position="26"/>
    </location>
</feature>
<evidence type="ECO:0000256" key="6">
    <source>
        <dbReference type="ARBA" id="ARBA00023136"/>
    </source>
</evidence>
<keyword evidence="3" id="KW-1003">Cell membrane</keyword>
<evidence type="ECO:0000256" key="3">
    <source>
        <dbReference type="ARBA" id="ARBA00022475"/>
    </source>
</evidence>
<comment type="caution">
    <text evidence="10">The sequence shown here is derived from an EMBL/GenBank/DDBJ whole genome shotgun (WGS) entry which is preliminary data.</text>
</comment>
<sequence length="302" mass="32322">MVDTATTHPATATRPPGRPGKAAGPQGGRLEIPLLGLLRERPEYVLSPLLFVVLIAIWHAAAVIFEPPEFILPPPGMVWSALVSGLSASPFDPSGFWYHAGVTAFEALSGFLIGSGAGITIGMAVAHSRLVERVLYPYIIAIQSLPKIAVAPLFVIWFGFGIEPKILITTIITFFPLLVNSIAGANSVDPARIDLARSCNATPMQIFFKITLPSALPFIFAGLNMAAVLSILGAIVGEFVGAQAGIGMLILQRNELLDIASVYALFVVLAAMGLSLHLTMRALERHFCFWSHRGRKADLDSV</sequence>
<keyword evidence="6 7" id="KW-0472">Membrane</keyword>
<dbReference type="InterPro" id="IPR000515">
    <property type="entry name" value="MetI-like"/>
</dbReference>
<dbReference type="CDD" id="cd06261">
    <property type="entry name" value="TM_PBP2"/>
    <property type="match status" value="1"/>
</dbReference>
<evidence type="ECO:0000256" key="5">
    <source>
        <dbReference type="ARBA" id="ARBA00022989"/>
    </source>
</evidence>
<dbReference type="EMBL" id="JACIGI010000014">
    <property type="protein sequence ID" value="MBB4286284.1"/>
    <property type="molecule type" value="Genomic_DNA"/>
</dbReference>
<dbReference type="Gene3D" id="1.10.3720.10">
    <property type="entry name" value="MetI-like"/>
    <property type="match status" value="1"/>
</dbReference>
<dbReference type="AlphaFoldDB" id="A0A7W6S137"/>
<proteinExistence type="inferred from homology"/>
<dbReference type="InterPro" id="IPR035906">
    <property type="entry name" value="MetI-like_sf"/>
</dbReference>
<evidence type="ECO:0000256" key="1">
    <source>
        <dbReference type="ARBA" id="ARBA00004651"/>
    </source>
</evidence>
<name>A0A7W6S137_9PROT</name>
<keyword evidence="11" id="KW-1185">Reference proteome</keyword>
<dbReference type="RefSeq" id="WP_184434959.1">
    <property type="nucleotide sequence ID" value="NZ_JACIGI010000014.1"/>
</dbReference>
<evidence type="ECO:0000256" key="7">
    <source>
        <dbReference type="RuleBase" id="RU363032"/>
    </source>
</evidence>
<feature type="transmembrane region" description="Helical" evidence="7">
    <location>
        <begin position="166"/>
        <end position="185"/>
    </location>
</feature>
<feature type="transmembrane region" description="Helical" evidence="7">
    <location>
        <begin position="256"/>
        <end position="276"/>
    </location>
</feature>
<feature type="transmembrane region" description="Helical" evidence="7">
    <location>
        <begin position="138"/>
        <end position="160"/>
    </location>
</feature>
<feature type="transmembrane region" description="Helical" evidence="7">
    <location>
        <begin position="44"/>
        <end position="65"/>
    </location>
</feature>
<comment type="similarity">
    <text evidence="7">Belongs to the binding-protein-dependent transport system permease family.</text>
</comment>
<protein>
    <submittedName>
        <fullName evidence="10">NitT/TauT family transport system permease protein</fullName>
    </submittedName>
</protein>
<feature type="domain" description="ABC transmembrane type-1" evidence="9">
    <location>
        <begin position="100"/>
        <end position="280"/>
    </location>
</feature>
<reference evidence="10 11" key="1">
    <citation type="submission" date="2020-08" db="EMBL/GenBank/DDBJ databases">
        <title>Genome sequencing of Purple Non-Sulfur Bacteria from various extreme environments.</title>
        <authorList>
            <person name="Mayer M."/>
        </authorList>
    </citation>
    <scope>NUCLEOTIDE SEQUENCE [LARGE SCALE GENOMIC DNA]</scope>
    <source>
        <strain evidence="10 11">JA135</strain>
    </source>
</reference>
<feature type="compositionally biased region" description="Low complexity" evidence="8">
    <location>
        <begin position="1"/>
        <end position="24"/>
    </location>
</feature>
<dbReference type="PROSITE" id="PS50928">
    <property type="entry name" value="ABC_TM1"/>
    <property type="match status" value="1"/>
</dbReference>
<evidence type="ECO:0000256" key="2">
    <source>
        <dbReference type="ARBA" id="ARBA00022448"/>
    </source>
</evidence>
<comment type="subcellular location">
    <subcellularLocation>
        <location evidence="1 7">Cell membrane</location>
        <topology evidence="1 7">Multi-pass membrane protein</topology>
    </subcellularLocation>
</comment>
<dbReference type="PANTHER" id="PTHR30151">
    <property type="entry name" value="ALKANE SULFONATE ABC TRANSPORTER-RELATED, MEMBRANE SUBUNIT"/>
    <property type="match status" value="1"/>
</dbReference>
<evidence type="ECO:0000256" key="4">
    <source>
        <dbReference type="ARBA" id="ARBA00022692"/>
    </source>
</evidence>
<accession>A0A7W6S137</accession>
<evidence type="ECO:0000313" key="11">
    <source>
        <dbReference type="Proteomes" id="UP000555728"/>
    </source>
</evidence>
<dbReference type="GO" id="GO:0005886">
    <property type="term" value="C:plasma membrane"/>
    <property type="evidence" value="ECO:0007669"/>
    <property type="project" value="UniProtKB-SubCell"/>
</dbReference>
<feature type="transmembrane region" description="Helical" evidence="7">
    <location>
        <begin position="206"/>
        <end position="236"/>
    </location>
</feature>
<dbReference type="PANTHER" id="PTHR30151:SF20">
    <property type="entry name" value="ABC TRANSPORTER PERMEASE PROTEIN HI_0355-RELATED"/>
    <property type="match status" value="1"/>
</dbReference>
<evidence type="ECO:0000256" key="8">
    <source>
        <dbReference type="SAM" id="MobiDB-lite"/>
    </source>
</evidence>
<keyword evidence="4 7" id="KW-0812">Transmembrane</keyword>
<dbReference type="GO" id="GO:0055085">
    <property type="term" value="P:transmembrane transport"/>
    <property type="evidence" value="ECO:0007669"/>
    <property type="project" value="InterPro"/>
</dbReference>
<evidence type="ECO:0000313" key="10">
    <source>
        <dbReference type="EMBL" id="MBB4286284.1"/>
    </source>
</evidence>
<dbReference type="Proteomes" id="UP000555728">
    <property type="component" value="Unassembled WGS sequence"/>
</dbReference>
<gene>
    <name evidence="10" type="ORF">GGD88_002011</name>
</gene>
<organism evidence="10 11">
    <name type="scientific">Roseospira goensis</name>
    <dbReference type="NCBI Taxonomy" id="391922"/>
    <lineage>
        <taxon>Bacteria</taxon>
        <taxon>Pseudomonadati</taxon>
        <taxon>Pseudomonadota</taxon>
        <taxon>Alphaproteobacteria</taxon>
        <taxon>Rhodospirillales</taxon>
        <taxon>Rhodospirillaceae</taxon>
        <taxon>Roseospira</taxon>
    </lineage>
</organism>
<evidence type="ECO:0000259" key="9">
    <source>
        <dbReference type="PROSITE" id="PS50928"/>
    </source>
</evidence>
<feature type="transmembrane region" description="Helical" evidence="7">
    <location>
        <begin position="96"/>
        <end position="126"/>
    </location>
</feature>
<keyword evidence="5 7" id="KW-1133">Transmembrane helix</keyword>
<dbReference type="SUPFAM" id="SSF161098">
    <property type="entry name" value="MetI-like"/>
    <property type="match status" value="1"/>
</dbReference>
<dbReference type="Pfam" id="PF00528">
    <property type="entry name" value="BPD_transp_1"/>
    <property type="match status" value="1"/>
</dbReference>
<keyword evidence="2 7" id="KW-0813">Transport</keyword>